<feature type="chain" id="PRO_5001852849" description="Secreted protein" evidence="2">
    <location>
        <begin position="23"/>
        <end position="401"/>
    </location>
</feature>
<feature type="signal peptide" evidence="2">
    <location>
        <begin position="1"/>
        <end position="22"/>
    </location>
</feature>
<name>A0A090AJ10_9GAMM</name>
<dbReference type="KEGG" id="tig:THII_1185"/>
<dbReference type="HOGENOM" id="CLU_686832_0_0_6"/>
<evidence type="ECO:0000313" key="4">
    <source>
        <dbReference type="Proteomes" id="UP000031623"/>
    </source>
</evidence>
<dbReference type="Proteomes" id="UP000031623">
    <property type="component" value="Chromosome"/>
</dbReference>
<dbReference type="AlphaFoldDB" id="A0A090AJ10"/>
<organism evidence="3 4">
    <name type="scientific">Thioploca ingrica</name>
    <dbReference type="NCBI Taxonomy" id="40754"/>
    <lineage>
        <taxon>Bacteria</taxon>
        <taxon>Pseudomonadati</taxon>
        <taxon>Pseudomonadota</taxon>
        <taxon>Gammaproteobacteria</taxon>
        <taxon>Thiotrichales</taxon>
        <taxon>Thiotrichaceae</taxon>
        <taxon>Thioploca</taxon>
    </lineage>
</organism>
<keyword evidence="2" id="KW-0732">Signal</keyword>
<evidence type="ECO:0000256" key="1">
    <source>
        <dbReference type="SAM" id="MobiDB-lite"/>
    </source>
</evidence>
<accession>A0A090AJ10</accession>
<sequence length="401" mass="42819">MKKTSLLLAISALLYGTSNVYALEIDDTLTDDQILEIIDKLPDVPGSTEPQEAEDAGITGSVAGTQGLDPAQPPLLPNVAVDSSNPVYKPMMCPDTSSFQVNGNTMAEFPVTVNGGPTVWWKAIASTTGGKAKYLVAVGKGWILVQKDDTWYKANPWRLFTTVPITSIVLKPLLRKTANDPVGQKRVYAFDVGGKRPTGGSVTGLEHTIGAARGQFIIRSDSSPKVAFTATYTDPVFVGHTLADDSSPATALAGLTIPLNAKADESNNYRVPTHDLYGTLTINFDPAIEGTATLKDLSFAFVADTDCIKLPVVGASVSSNFLTLFGEGLVYVKETNQSGSYSLMPTPFEVEKDGVNTFDVSDLISTLQANHCYSLVNEGSLNKNIPLEVNGKDLPGDKYCK</sequence>
<proteinExistence type="predicted"/>
<feature type="region of interest" description="Disordered" evidence="1">
    <location>
        <begin position="42"/>
        <end position="74"/>
    </location>
</feature>
<dbReference type="EMBL" id="AP014633">
    <property type="protein sequence ID" value="BAP55482.1"/>
    <property type="molecule type" value="Genomic_DNA"/>
</dbReference>
<protein>
    <recommendedName>
        <fullName evidence="5">Secreted protein</fullName>
    </recommendedName>
</protein>
<evidence type="ECO:0008006" key="5">
    <source>
        <dbReference type="Google" id="ProtNLM"/>
    </source>
</evidence>
<gene>
    <name evidence="3" type="ORF">THII_1185</name>
</gene>
<reference evidence="3" key="1">
    <citation type="journal article" date="2014" name="ISME J.">
        <title>Ecophysiology of Thioploca ingrica as revealed by the complete genome sequence supplemented with proteomic evidence.</title>
        <authorList>
            <person name="Kojima H."/>
            <person name="Ogura Y."/>
            <person name="Yamamoto N."/>
            <person name="Togashi T."/>
            <person name="Mori H."/>
            <person name="Watanabe T."/>
            <person name="Nemoto F."/>
            <person name="Kurokawa K."/>
            <person name="Hayashi T."/>
            <person name="Fukui M."/>
        </authorList>
    </citation>
    <scope>NUCLEOTIDE SEQUENCE [LARGE SCALE GENOMIC DNA]</scope>
</reference>
<keyword evidence="4" id="KW-1185">Reference proteome</keyword>
<evidence type="ECO:0000256" key="2">
    <source>
        <dbReference type="SAM" id="SignalP"/>
    </source>
</evidence>
<evidence type="ECO:0000313" key="3">
    <source>
        <dbReference type="EMBL" id="BAP55482.1"/>
    </source>
</evidence>